<dbReference type="AlphaFoldDB" id="A0A1F8FH63"/>
<proteinExistence type="predicted"/>
<dbReference type="InterPro" id="IPR011055">
    <property type="entry name" value="Dup_hybrid_motif"/>
</dbReference>
<dbReference type="CDD" id="cd12797">
    <property type="entry name" value="M23_peptidase"/>
    <property type="match status" value="1"/>
</dbReference>
<accession>A0A1F8FH63</accession>
<comment type="caution">
    <text evidence="3">The sequence shown here is derived from an EMBL/GenBank/DDBJ whole genome shotgun (WGS) entry which is preliminary data.</text>
</comment>
<dbReference type="Gene3D" id="6.10.250.3150">
    <property type="match status" value="1"/>
</dbReference>
<dbReference type="Gene3D" id="2.70.70.10">
    <property type="entry name" value="Glucose Permease (Domain IIA)"/>
    <property type="match status" value="1"/>
</dbReference>
<dbReference type="Pfam" id="PF01551">
    <property type="entry name" value="Peptidase_M23"/>
    <property type="match status" value="1"/>
</dbReference>
<organism evidence="3 4">
    <name type="scientific">Candidatus Yanofskybacteria bacterium RIFCSPHIGHO2_02_FULL_43_15c</name>
    <dbReference type="NCBI Taxonomy" id="1802679"/>
    <lineage>
        <taxon>Bacteria</taxon>
        <taxon>Candidatus Yanofskyibacteriota</taxon>
    </lineage>
</organism>
<dbReference type="PANTHER" id="PTHR21666:SF270">
    <property type="entry name" value="MUREIN HYDROLASE ACTIVATOR ENVC"/>
    <property type="match status" value="1"/>
</dbReference>
<feature type="coiled-coil region" evidence="1">
    <location>
        <begin position="157"/>
        <end position="254"/>
    </location>
</feature>
<evidence type="ECO:0000259" key="2">
    <source>
        <dbReference type="Pfam" id="PF01551"/>
    </source>
</evidence>
<dbReference type="InterPro" id="IPR050570">
    <property type="entry name" value="Cell_wall_metabolism_enzyme"/>
</dbReference>
<keyword evidence="1" id="KW-0175">Coiled coil</keyword>
<dbReference type="EMBL" id="MGJT01000017">
    <property type="protein sequence ID" value="OGN12485.1"/>
    <property type="molecule type" value="Genomic_DNA"/>
</dbReference>
<dbReference type="SUPFAM" id="SSF51261">
    <property type="entry name" value="Duplicated hybrid motif"/>
    <property type="match status" value="1"/>
</dbReference>
<evidence type="ECO:0000313" key="4">
    <source>
        <dbReference type="Proteomes" id="UP000178197"/>
    </source>
</evidence>
<evidence type="ECO:0000313" key="3">
    <source>
        <dbReference type="EMBL" id="OGN12485.1"/>
    </source>
</evidence>
<dbReference type="PANTHER" id="PTHR21666">
    <property type="entry name" value="PEPTIDASE-RELATED"/>
    <property type="match status" value="1"/>
</dbReference>
<dbReference type="InterPro" id="IPR016047">
    <property type="entry name" value="M23ase_b-sheet_dom"/>
</dbReference>
<feature type="domain" description="M23ase beta-sheet core" evidence="2">
    <location>
        <begin position="306"/>
        <end position="394"/>
    </location>
</feature>
<protein>
    <recommendedName>
        <fullName evidence="2">M23ase beta-sheet core domain-containing protein</fullName>
    </recommendedName>
</protein>
<reference evidence="3 4" key="1">
    <citation type="journal article" date="2016" name="Nat. Commun.">
        <title>Thousands of microbial genomes shed light on interconnected biogeochemical processes in an aquifer system.</title>
        <authorList>
            <person name="Anantharaman K."/>
            <person name="Brown C.T."/>
            <person name="Hug L.A."/>
            <person name="Sharon I."/>
            <person name="Castelle C.J."/>
            <person name="Probst A.J."/>
            <person name="Thomas B.C."/>
            <person name="Singh A."/>
            <person name="Wilkins M.J."/>
            <person name="Karaoz U."/>
            <person name="Brodie E.L."/>
            <person name="Williams K.H."/>
            <person name="Hubbard S.S."/>
            <person name="Banfield J.F."/>
        </authorList>
    </citation>
    <scope>NUCLEOTIDE SEQUENCE [LARGE SCALE GENOMIC DNA]</scope>
</reference>
<name>A0A1F8FH63_9BACT</name>
<sequence length="422" mass="47632">MYPESLLEILVFKSYLLFFTIISLLLFFASPALAEDVNQKILDLRKELAELQKKSDEYQKVVASKQKESASLKREIDLLINQISRLETEIHITENKISSTRLVITDLRDKIYDRQEKIKSRQDTISLLLQMMYKNDQESMLTILVKNHLLSDFLHQVKQAENLNKGLLAAITVLKNERQELEEDKTELEAKKQDLENLNSSQKIKQEALSDTKSGKGTLLTKTKGQEELYQKLLSEVEKKEAQFFNELKKLESQALETGAFIVHVTADALPPKGKKVFRWPYEEYYLTQGYGYTKYARRGAYGGAPHNGIDIVGGCGTPIRPIAAGHILASGLNNGFGNWVAVQHDRGVVSIYAHMRAPSGLGNGVAVGVDDIIGYEGSTGNSTGCHLHLSLYKDFFTFINEKNGQLYFNYFDGSISPLDYF</sequence>
<feature type="coiled-coil region" evidence="1">
    <location>
        <begin position="34"/>
        <end position="96"/>
    </location>
</feature>
<dbReference type="GO" id="GO:0004222">
    <property type="term" value="F:metalloendopeptidase activity"/>
    <property type="evidence" value="ECO:0007669"/>
    <property type="project" value="TreeGrafter"/>
</dbReference>
<evidence type="ECO:0000256" key="1">
    <source>
        <dbReference type="SAM" id="Coils"/>
    </source>
</evidence>
<dbReference type="Proteomes" id="UP000178197">
    <property type="component" value="Unassembled WGS sequence"/>
</dbReference>
<gene>
    <name evidence="3" type="ORF">A3C71_01795</name>
</gene>